<dbReference type="EMBL" id="FMTT01000074">
    <property type="protein sequence ID" value="SCW85888.1"/>
    <property type="molecule type" value="Genomic_DNA"/>
</dbReference>
<protein>
    <submittedName>
        <fullName evidence="1">Uncharacterized protein</fullName>
    </submittedName>
</protein>
<name>A0A1G4TX38_9BACL</name>
<organism evidence="1 2">
    <name type="scientific">Paenibacillus tianmuensis</name>
    <dbReference type="NCBI Taxonomy" id="624147"/>
    <lineage>
        <taxon>Bacteria</taxon>
        <taxon>Bacillati</taxon>
        <taxon>Bacillota</taxon>
        <taxon>Bacilli</taxon>
        <taxon>Bacillales</taxon>
        <taxon>Paenibacillaceae</taxon>
        <taxon>Paenibacillus</taxon>
    </lineage>
</organism>
<dbReference type="AlphaFoldDB" id="A0A1G4TX38"/>
<evidence type="ECO:0000313" key="2">
    <source>
        <dbReference type="Proteomes" id="UP000198601"/>
    </source>
</evidence>
<evidence type="ECO:0000313" key="1">
    <source>
        <dbReference type="EMBL" id="SCW85888.1"/>
    </source>
</evidence>
<proteinExistence type="predicted"/>
<accession>A0A1G4TX38</accession>
<gene>
    <name evidence="1" type="ORF">SAMN04487970_107410</name>
</gene>
<dbReference type="STRING" id="624147.SAMN04487970_107410"/>
<dbReference type="Proteomes" id="UP000198601">
    <property type="component" value="Unassembled WGS sequence"/>
</dbReference>
<reference evidence="2" key="1">
    <citation type="submission" date="2016-10" db="EMBL/GenBank/DDBJ databases">
        <authorList>
            <person name="Varghese N."/>
            <person name="Submissions S."/>
        </authorList>
    </citation>
    <scope>NUCLEOTIDE SEQUENCE [LARGE SCALE GENOMIC DNA]</scope>
    <source>
        <strain evidence="2">CGMCC 1.8946</strain>
    </source>
</reference>
<sequence length="91" mass="10624">MPVIKHEAKIGRNEPMPSICKICASVFKCRGEVSDTPQENPCFVEKDVSMYSEEMKKRILSYQPFTNSKRTVQTICDKFAHLRSHRITYKR</sequence>
<keyword evidence="2" id="KW-1185">Reference proteome</keyword>